<dbReference type="InterPro" id="IPR013783">
    <property type="entry name" value="Ig-like_fold"/>
</dbReference>
<dbReference type="InterPro" id="IPR036179">
    <property type="entry name" value="Ig-like_dom_sf"/>
</dbReference>
<dbReference type="OMA" id="LTCQTAH"/>
<reference evidence="8" key="4">
    <citation type="submission" date="2025-09" db="UniProtKB">
        <authorList>
            <consortium name="Ensembl"/>
        </authorList>
    </citation>
    <scope>IDENTIFICATION</scope>
</reference>
<dbReference type="SMART" id="SM00408">
    <property type="entry name" value="IGc2"/>
    <property type="match status" value="3"/>
</dbReference>
<evidence type="ECO:0000256" key="5">
    <source>
        <dbReference type="SAM" id="Phobius"/>
    </source>
</evidence>
<evidence type="ECO:0000256" key="2">
    <source>
        <dbReference type="ARBA" id="ARBA00023157"/>
    </source>
</evidence>
<keyword evidence="3" id="KW-0325">Glycoprotein</keyword>
<reference evidence="8" key="3">
    <citation type="submission" date="2025-08" db="UniProtKB">
        <authorList>
            <consortium name="Ensembl"/>
        </authorList>
    </citation>
    <scope>IDENTIFICATION</scope>
</reference>
<feature type="signal peptide" evidence="6">
    <location>
        <begin position="1"/>
        <end position="21"/>
    </location>
</feature>
<sequence length="536" mass="56169">MDLFNFRFIFLFLSAVGCCNGQDAPLISGQISGVFGKNVTFSTTVKDNEIGNFLTISWVYQKTNSPVVTSAPGGVIVGPGYDGRVFLNTSNGVLNIGPLTSKDSGTYTLNMVTNTAVTRTGSIMLTVLDPVSGVTITSNMNAAVEFNSTVVLTCSALGSALTYQWINGTAPVVADGTHVTISNSTVLTVANVYRNDLVGPIYCTASNLEQAISAPFNLTVSYGPELISMTVNPGPGAQVKGSNVTFSCSAQSSPPATLMWILNGVLLPTTGPVLMLANIAEAQSGNYSCMAYNPKTLRYLASTTASITVIAAISGTNVTGLTTPLIAGNSTGNLTCRAAVGIADTTLWLKDDVPLNPSSRVVFSPDKSSVIINPLQKGDSGTYKCMLSNAISSDSVIFRMNISFGPEEVVVEGKHAIHEQDSITLKCHSLSHPPAAYAWKFNGTQIAVVAAENTITAATFQNTGIYTCVASNAVTGKTISVDHMLSVKKLGEPTDEPEGLTGGQVAGIIIGVVIALVLIVAVVMYMRQKKPIESPY</sequence>
<organism evidence="8 9">
    <name type="scientific">Esox lucius</name>
    <name type="common">Northern pike</name>
    <dbReference type="NCBI Taxonomy" id="8010"/>
    <lineage>
        <taxon>Eukaryota</taxon>
        <taxon>Metazoa</taxon>
        <taxon>Chordata</taxon>
        <taxon>Craniata</taxon>
        <taxon>Vertebrata</taxon>
        <taxon>Euteleostomi</taxon>
        <taxon>Actinopterygii</taxon>
        <taxon>Neopterygii</taxon>
        <taxon>Teleostei</taxon>
        <taxon>Protacanthopterygii</taxon>
        <taxon>Esociformes</taxon>
        <taxon>Esocidae</taxon>
        <taxon>Esox</taxon>
    </lineage>
</organism>
<reference evidence="9" key="1">
    <citation type="journal article" date="2014" name="PLoS ONE">
        <title>The genome and linkage map of the northern pike (Esox lucius): conserved synteny revealed between the salmonid sister group and the Neoteleostei.</title>
        <authorList>
            <person name="Rondeau E.B."/>
            <person name="Minkley D.R."/>
            <person name="Leong J.S."/>
            <person name="Messmer A.M."/>
            <person name="Jantzen J.R."/>
            <person name="von Schalburg K.R."/>
            <person name="Lemon C."/>
            <person name="Bird N.H."/>
            <person name="Koop B.F."/>
        </authorList>
    </citation>
    <scope>NUCLEOTIDE SEQUENCE</scope>
</reference>
<dbReference type="KEGG" id="els:105029762"/>
<dbReference type="PROSITE" id="PS50835">
    <property type="entry name" value="IG_LIKE"/>
    <property type="match status" value="4"/>
</dbReference>
<feature type="domain" description="Ig-like" evidence="7">
    <location>
        <begin position="224"/>
        <end position="308"/>
    </location>
</feature>
<dbReference type="Pfam" id="PF07686">
    <property type="entry name" value="V-set"/>
    <property type="match status" value="1"/>
</dbReference>
<dbReference type="SMART" id="SM00409">
    <property type="entry name" value="IG"/>
    <property type="match status" value="5"/>
</dbReference>
<keyword evidence="9" id="KW-1185">Reference proteome</keyword>
<dbReference type="PANTHER" id="PTHR44337:SF17">
    <property type="entry name" value="CARCINOEMBRYONIC ANTIGEN-RELATED CELL ADHESION MOLECULE 5 ISOFORM X1"/>
    <property type="match status" value="1"/>
</dbReference>
<evidence type="ECO:0000256" key="6">
    <source>
        <dbReference type="SAM" id="SignalP"/>
    </source>
</evidence>
<dbReference type="OrthoDB" id="6353782at2759"/>
<dbReference type="GeneTree" id="ENSGT01100000263479"/>
<feature type="domain" description="Ig-like" evidence="7">
    <location>
        <begin position="406"/>
        <end position="480"/>
    </location>
</feature>
<dbReference type="Bgee" id="ENSELUG00000021090">
    <property type="expression patterns" value="Expressed in nose and 15 other cell types or tissues"/>
</dbReference>
<dbReference type="Proteomes" id="UP000265140">
    <property type="component" value="Chromosome 10"/>
</dbReference>
<feature type="chain" id="PRO_5044330392" description="Ig-like domain-containing protein" evidence="6">
    <location>
        <begin position="22"/>
        <end position="536"/>
    </location>
</feature>
<accession>A0A3P8YZW1</accession>
<keyword evidence="4" id="KW-0393">Immunoglobulin domain</keyword>
<evidence type="ECO:0000313" key="9">
    <source>
        <dbReference type="Proteomes" id="UP000265140"/>
    </source>
</evidence>
<dbReference type="AlphaFoldDB" id="A0A3P8YZW1"/>
<feature type="transmembrane region" description="Helical" evidence="5">
    <location>
        <begin position="505"/>
        <end position="526"/>
    </location>
</feature>
<dbReference type="Ensembl" id="ENSELUT00000033033.3">
    <property type="protein sequence ID" value="ENSELUP00000022091.2"/>
    <property type="gene ID" value="ENSELUG00000021090.3"/>
</dbReference>
<keyword evidence="1 6" id="KW-0732">Signal</keyword>
<feature type="domain" description="Ig-like" evidence="7">
    <location>
        <begin position="328"/>
        <end position="403"/>
    </location>
</feature>
<dbReference type="Pfam" id="PF13895">
    <property type="entry name" value="Ig_2"/>
    <property type="match status" value="2"/>
</dbReference>
<dbReference type="FunCoup" id="A0A3P8YZW1">
    <property type="interactions" value="247"/>
</dbReference>
<keyword evidence="5" id="KW-0472">Membrane</keyword>
<evidence type="ECO:0000259" key="7">
    <source>
        <dbReference type="PROSITE" id="PS50835"/>
    </source>
</evidence>
<dbReference type="InterPro" id="IPR052598">
    <property type="entry name" value="IgSF_CEA-related"/>
</dbReference>
<dbReference type="PROSITE" id="PS51257">
    <property type="entry name" value="PROKAR_LIPOPROTEIN"/>
    <property type="match status" value="1"/>
</dbReference>
<dbReference type="PANTHER" id="PTHR44337">
    <property type="entry name" value="CARCINOEMBRYONIC ANTIGEN-RELATED CELL ADHESION MOLECULE 8"/>
    <property type="match status" value="1"/>
</dbReference>
<reference evidence="8" key="2">
    <citation type="submission" date="2020-02" db="EMBL/GenBank/DDBJ databases">
        <title>Esox lucius (northern pike) genome, fEsoLuc1, primary haplotype.</title>
        <authorList>
            <person name="Myers G."/>
            <person name="Karagic N."/>
            <person name="Meyer A."/>
            <person name="Pippel M."/>
            <person name="Reichard M."/>
            <person name="Winkler S."/>
            <person name="Tracey A."/>
            <person name="Sims Y."/>
            <person name="Howe K."/>
            <person name="Rhie A."/>
            <person name="Formenti G."/>
            <person name="Durbin R."/>
            <person name="Fedrigo O."/>
            <person name="Jarvis E.D."/>
        </authorList>
    </citation>
    <scope>NUCLEOTIDE SEQUENCE [LARGE SCALE GENOMIC DNA]</scope>
</reference>
<dbReference type="InterPro" id="IPR013106">
    <property type="entry name" value="Ig_V-set"/>
</dbReference>
<keyword evidence="5" id="KW-1133">Transmembrane helix</keyword>
<dbReference type="Pfam" id="PF13927">
    <property type="entry name" value="Ig_3"/>
    <property type="match status" value="1"/>
</dbReference>
<dbReference type="InterPro" id="IPR007110">
    <property type="entry name" value="Ig-like_dom"/>
</dbReference>
<proteinExistence type="predicted"/>
<name>A0A3P8YZW1_ESOLU</name>
<feature type="domain" description="Ig-like" evidence="7">
    <location>
        <begin position="130"/>
        <end position="219"/>
    </location>
</feature>
<protein>
    <recommendedName>
        <fullName evidence="7">Ig-like domain-containing protein</fullName>
    </recommendedName>
</protein>
<evidence type="ECO:0000313" key="8">
    <source>
        <dbReference type="Ensembl" id="ENSELUP00000022091.2"/>
    </source>
</evidence>
<evidence type="ECO:0000256" key="1">
    <source>
        <dbReference type="ARBA" id="ARBA00022729"/>
    </source>
</evidence>
<keyword evidence="5" id="KW-0812">Transmembrane</keyword>
<dbReference type="InterPro" id="IPR003598">
    <property type="entry name" value="Ig_sub2"/>
</dbReference>
<keyword evidence="2" id="KW-1015">Disulfide bond</keyword>
<evidence type="ECO:0000256" key="3">
    <source>
        <dbReference type="ARBA" id="ARBA00023180"/>
    </source>
</evidence>
<dbReference type="InParanoid" id="A0A3P8YZW1"/>
<dbReference type="SUPFAM" id="SSF48726">
    <property type="entry name" value="Immunoglobulin"/>
    <property type="match status" value="4"/>
</dbReference>
<dbReference type="Gene3D" id="2.60.40.10">
    <property type="entry name" value="Immunoglobulins"/>
    <property type="match status" value="5"/>
</dbReference>
<dbReference type="GeneID" id="105029762"/>
<dbReference type="RefSeq" id="XP_010901575.2">
    <property type="nucleotide sequence ID" value="XM_010903273.2"/>
</dbReference>
<evidence type="ECO:0000256" key="4">
    <source>
        <dbReference type="ARBA" id="ARBA00023319"/>
    </source>
</evidence>
<dbReference type="InterPro" id="IPR003599">
    <property type="entry name" value="Ig_sub"/>
</dbReference>